<evidence type="ECO:0000313" key="3">
    <source>
        <dbReference type="EMBL" id="RXT47715.1"/>
    </source>
</evidence>
<feature type="transmembrane region" description="Helical" evidence="1">
    <location>
        <begin position="261"/>
        <end position="280"/>
    </location>
</feature>
<dbReference type="RefSeq" id="WP_129271251.1">
    <property type="nucleotide sequence ID" value="NZ_MZXW01000017.1"/>
</dbReference>
<keyword evidence="3" id="KW-0808">Transferase</keyword>
<reference evidence="3 4" key="1">
    <citation type="submission" date="2017-03" db="EMBL/GenBank/DDBJ databases">
        <authorList>
            <person name="Safronova V.I."/>
            <person name="Sazanova A.L."/>
            <person name="Chirak E.R."/>
        </authorList>
    </citation>
    <scope>NUCLEOTIDE SEQUENCE [LARGE SCALE GENOMIC DNA]</scope>
    <source>
        <strain evidence="3 4">Opo-243</strain>
    </source>
</reference>
<feature type="domain" description="Acyltransferase 3" evidence="2">
    <location>
        <begin position="23"/>
        <end position="345"/>
    </location>
</feature>
<dbReference type="InterPro" id="IPR002656">
    <property type="entry name" value="Acyl_transf_3_dom"/>
</dbReference>
<dbReference type="GO" id="GO:0016020">
    <property type="term" value="C:membrane"/>
    <property type="evidence" value="ECO:0007669"/>
    <property type="project" value="TreeGrafter"/>
</dbReference>
<organism evidence="3 4">
    <name type="scientific">Bradyrhizobium betae</name>
    <dbReference type="NCBI Taxonomy" id="244734"/>
    <lineage>
        <taxon>Bacteria</taxon>
        <taxon>Pseudomonadati</taxon>
        <taxon>Pseudomonadota</taxon>
        <taxon>Alphaproteobacteria</taxon>
        <taxon>Hyphomicrobiales</taxon>
        <taxon>Nitrobacteraceae</taxon>
        <taxon>Bradyrhizobium</taxon>
    </lineage>
</organism>
<protein>
    <submittedName>
        <fullName evidence="3">Acyltransferase</fullName>
    </submittedName>
</protein>
<dbReference type="GO" id="GO:0016747">
    <property type="term" value="F:acyltransferase activity, transferring groups other than amino-acyl groups"/>
    <property type="evidence" value="ECO:0007669"/>
    <property type="project" value="InterPro"/>
</dbReference>
<feature type="transmembrane region" description="Helical" evidence="1">
    <location>
        <begin position="229"/>
        <end position="249"/>
    </location>
</feature>
<gene>
    <name evidence="3" type="ORF">B5V03_15700</name>
</gene>
<keyword evidence="4" id="KW-1185">Reference proteome</keyword>
<keyword evidence="1" id="KW-0812">Transmembrane</keyword>
<feature type="transmembrane region" description="Helical" evidence="1">
    <location>
        <begin position="205"/>
        <end position="223"/>
    </location>
</feature>
<feature type="transmembrane region" description="Helical" evidence="1">
    <location>
        <begin position="330"/>
        <end position="349"/>
    </location>
</feature>
<name>A0A4Q1V771_9BRAD</name>
<keyword evidence="1" id="KW-0472">Membrane</keyword>
<proteinExistence type="predicted"/>
<feature type="transmembrane region" description="Helical" evidence="1">
    <location>
        <begin position="160"/>
        <end position="193"/>
    </location>
</feature>
<evidence type="ECO:0000256" key="1">
    <source>
        <dbReference type="SAM" id="Phobius"/>
    </source>
</evidence>
<dbReference type="InterPro" id="IPR050879">
    <property type="entry name" value="Acyltransferase_3"/>
</dbReference>
<dbReference type="Pfam" id="PF01757">
    <property type="entry name" value="Acyl_transf_3"/>
    <property type="match status" value="1"/>
</dbReference>
<feature type="transmembrane region" description="Helical" evidence="1">
    <location>
        <begin position="300"/>
        <end position="318"/>
    </location>
</feature>
<accession>A0A4Q1V771</accession>
<dbReference type="Proteomes" id="UP000290819">
    <property type="component" value="Unassembled WGS sequence"/>
</dbReference>
<feature type="transmembrane region" description="Helical" evidence="1">
    <location>
        <begin position="103"/>
        <end position="121"/>
    </location>
</feature>
<evidence type="ECO:0000313" key="4">
    <source>
        <dbReference type="Proteomes" id="UP000290819"/>
    </source>
</evidence>
<keyword evidence="3" id="KW-0012">Acyltransferase</keyword>
<dbReference type="OrthoDB" id="9767863at2"/>
<dbReference type="AlphaFoldDB" id="A0A4Q1V771"/>
<evidence type="ECO:0000259" key="2">
    <source>
        <dbReference type="Pfam" id="PF01757"/>
    </source>
</evidence>
<dbReference type="PANTHER" id="PTHR23028:SF131">
    <property type="entry name" value="BLR2367 PROTEIN"/>
    <property type="match status" value="1"/>
</dbReference>
<dbReference type="PANTHER" id="PTHR23028">
    <property type="entry name" value="ACETYLTRANSFERASE"/>
    <property type="match status" value="1"/>
</dbReference>
<feature type="transmembrane region" description="Helical" evidence="1">
    <location>
        <begin position="64"/>
        <end position="82"/>
    </location>
</feature>
<dbReference type="GO" id="GO:0000271">
    <property type="term" value="P:polysaccharide biosynthetic process"/>
    <property type="evidence" value="ECO:0007669"/>
    <property type="project" value="TreeGrafter"/>
</dbReference>
<comment type="caution">
    <text evidence="3">The sequence shown here is derived from an EMBL/GenBank/DDBJ whole genome shotgun (WGS) entry which is preliminary data.</text>
</comment>
<feature type="transmembrane region" description="Helical" evidence="1">
    <location>
        <begin position="26"/>
        <end position="44"/>
    </location>
</feature>
<dbReference type="EMBL" id="MZXW01000017">
    <property type="protein sequence ID" value="RXT47715.1"/>
    <property type="molecule type" value="Genomic_DNA"/>
</dbReference>
<sequence>MLTPEESAGRDRPSHPAKKALQSVQVMRGLAAVAVAIYHTHLILAQPEYGGLSLFGAVASKGWLGVNFFFVLSGFIIMFAHVKDVGKPARLGNYLWKRFVRVYPVYWIFLTLFLIAAYRGIGHPNFSWNTENLLSAYALVKLAEPLSLPLQVAWTLFYEMAFYAVFCTLILNRLLGTVVLVAWAVSILVNSLVLGHEPGLLQMWNDMWCAYFLIGVCTYFAFTVTDQRWGVPLLALGLVLLVLTASTLAGGRIGVTQKDPLVLLTLAVPFALILLGGALGERQHNWSFSPILLKIGDATYSIYLVHSPVITVVALLNARLASHWIPPIPLFLSTAIIAVVAGVLAHIFVEKPVLRALRDLRAGRRAVSQAAE</sequence>
<keyword evidence="1" id="KW-1133">Transmembrane helix</keyword>